<accession>A0A699T4L4</accession>
<organism evidence="2">
    <name type="scientific">Tanacetum cinerariifolium</name>
    <name type="common">Dalmatian daisy</name>
    <name type="synonym">Chrysanthemum cinerariifolium</name>
    <dbReference type="NCBI Taxonomy" id="118510"/>
    <lineage>
        <taxon>Eukaryota</taxon>
        <taxon>Viridiplantae</taxon>
        <taxon>Streptophyta</taxon>
        <taxon>Embryophyta</taxon>
        <taxon>Tracheophyta</taxon>
        <taxon>Spermatophyta</taxon>
        <taxon>Magnoliopsida</taxon>
        <taxon>eudicotyledons</taxon>
        <taxon>Gunneridae</taxon>
        <taxon>Pentapetalae</taxon>
        <taxon>asterids</taxon>
        <taxon>campanulids</taxon>
        <taxon>Asterales</taxon>
        <taxon>Asteraceae</taxon>
        <taxon>Asteroideae</taxon>
        <taxon>Anthemideae</taxon>
        <taxon>Anthemidinae</taxon>
        <taxon>Tanacetum</taxon>
    </lineage>
</organism>
<dbReference type="AlphaFoldDB" id="A0A699T4L4"/>
<feature type="non-terminal residue" evidence="2">
    <location>
        <position position="169"/>
    </location>
</feature>
<dbReference type="EMBL" id="BKCJ011211146">
    <property type="protein sequence ID" value="GFD04359.1"/>
    <property type="molecule type" value="Genomic_DNA"/>
</dbReference>
<evidence type="ECO:0000313" key="2">
    <source>
        <dbReference type="EMBL" id="GFD04359.1"/>
    </source>
</evidence>
<proteinExistence type="predicted"/>
<feature type="non-terminal residue" evidence="2">
    <location>
        <position position="1"/>
    </location>
</feature>
<name>A0A699T4L4_TANCI</name>
<sequence>DISSTSHVQSPPTQHQSPPPAQPQDAHFPLSLLQEALDACTALARRIEHLEHDKVAQDLEILKLKSRVKKLERANKGRITEESDKDEAAKVVNEEKETKEVRVNAADAQVEGRQAEIYHIDMDHAAKVLIVAASGTVSDAVVVPAPVTTATVTPAPVKVDVLATRRRGV</sequence>
<comment type="caution">
    <text evidence="2">The sequence shown here is derived from an EMBL/GenBank/DDBJ whole genome shotgun (WGS) entry which is preliminary data.</text>
</comment>
<feature type="region of interest" description="Disordered" evidence="1">
    <location>
        <begin position="1"/>
        <end position="27"/>
    </location>
</feature>
<reference evidence="2" key="1">
    <citation type="journal article" date="2019" name="Sci. Rep.">
        <title>Draft genome of Tanacetum cinerariifolium, the natural source of mosquito coil.</title>
        <authorList>
            <person name="Yamashiro T."/>
            <person name="Shiraishi A."/>
            <person name="Satake H."/>
            <person name="Nakayama K."/>
        </authorList>
    </citation>
    <scope>NUCLEOTIDE SEQUENCE</scope>
</reference>
<evidence type="ECO:0000256" key="1">
    <source>
        <dbReference type="SAM" id="MobiDB-lite"/>
    </source>
</evidence>
<protein>
    <submittedName>
        <fullName evidence="2">Uncharacterized protein</fullName>
    </submittedName>
</protein>
<gene>
    <name evidence="2" type="ORF">Tci_876328</name>
</gene>